<accession>A0AAV3NM05</accession>
<sequence length="167" mass="19031">MTVRASFTIVDIPDPSYNGLIGRPLLNALRAVVSPRNLKMKFRTSGGVGEFLGTRRLQGCVTNSRYREGATKDNDPKEKENEKHGEPHEELELVPFHEDYESKIFRVGTKLFPLHCKELIHLVREFEEVFAWGPDDITGVDADLALHRLHADSSFRPIKQKKTNFSN</sequence>
<dbReference type="AlphaFoldDB" id="A0AAV3NM05"/>
<feature type="region of interest" description="Disordered" evidence="1">
    <location>
        <begin position="66"/>
        <end position="88"/>
    </location>
</feature>
<keyword evidence="3" id="KW-1185">Reference proteome</keyword>
<gene>
    <name evidence="2" type="ORF">LIER_01719</name>
</gene>
<dbReference type="EMBL" id="BAABME010000172">
    <property type="protein sequence ID" value="GAA0140355.1"/>
    <property type="molecule type" value="Genomic_DNA"/>
</dbReference>
<comment type="caution">
    <text evidence="2">The sequence shown here is derived from an EMBL/GenBank/DDBJ whole genome shotgun (WGS) entry which is preliminary data.</text>
</comment>
<protein>
    <submittedName>
        <fullName evidence="2">Uncharacterized protein</fullName>
    </submittedName>
</protein>
<evidence type="ECO:0000313" key="2">
    <source>
        <dbReference type="EMBL" id="GAA0140355.1"/>
    </source>
</evidence>
<dbReference type="Proteomes" id="UP001454036">
    <property type="component" value="Unassembled WGS sequence"/>
</dbReference>
<evidence type="ECO:0000313" key="3">
    <source>
        <dbReference type="Proteomes" id="UP001454036"/>
    </source>
</evidence>
<organism evidence="2 3">
    <name type="scientific">Lithospermum erythrorhizon</name>
    <name type="common">Purple gromwell</name>
    <name type="synonym">Lithospermum officinale var. erythrorhizon</name>
    <dbReference type="NCBI Taxonomy" id="34254"/>
    <lineage>
        <taxon>Eukaryota</taxon>
        <taxon>Viridiplantae</taxon>
        <taxon>Streptophyta</taxon>
        <taxon>Embryophyta</taxon>
        <taxon>Tracheophyta</taxon>
        <taxon>Spermatophyta</taxon>
        <taxon>Magnoliopsida</taxon>
        <taxon>eudicotyledons</taxon>
        <taxon>Gunneridae</taxon>
        <taxon>Pentapetalae</taxon>
        <taxon>asterids</taxon>
        <taxon>lamiids</taxon>
        <taxon>Boraginales</taxon>
        <taxon>Boraginaceae</taxon>
        <taxon>Boraginoideae</taxon>
        <taxon>Lithospermeae</taxon>
        <taxon>Lithospermum</taxon>
    </lineage>
</organism>
<proteinExistence type="predicted"/>
<reference evidence="2 3" key="1">
    <citation type="submission" date="2024-01" db="EMBL/GenBank/DDBJ databases">
        <title>The complete chloroplast genome sequence of Lithospermum erythrorhizon: insights into the phylogenetic relationship among Boraginaceae species and the maternal lineages of purple gromwells.</title>
        <authorList>
            <person name="Okada T."/>
            <person name="Watanabe K."/>
        </authorList>
    </citation>
    <scope>NUCLEOTIDE SEQUENCE [LARGE SCALE GENOMIC DNA]</scope>
</reference>
<name>A0AAV3NM05_LITER</name>
<evidence type="ECO:0000256" key="1">
    <source>
        <dbReference type="SAM" id="MobiDB-lite"/>
    </source>
</evidence>